<dbReference type="CDD" id="cd21123">
    <property type="entry name" value="SPASM_MftC-like"/>
    <property type="match status" value="1"/>
</dbReference>
<evidence type="ECO:0000256" key="2">
    <source>
        <dbReference type="ARBA" id="ARBA00022485"/>
    </source>
</evidence>
<evidence type="ECO:0000259" key="7">
    <source>
        <dbReference type="PROSITE" id="PS51918"/>
    </source>
</evidence>
<dbReference type="PROSITE" id="PS51918">
    <property type="entry name" value="RADICAL_SAM"/>
    <property type="match status" value="1"/>
</dbReference>
<sequence length="367" mass="40344">MATHPSFSEIDYAQRPFILFWELTRACALACRHCRAVAQPQAHPDELSAAEALKLADDIVRLAPPMLVLTGGDPMMRRDIFEIIERAASQGQRVALSPAATPRLVNTDFARLRDAGVRSISLSLDGATQERHDAFRGVPHTFERTLEAARKAKEAGIELQINTTVAHSTLDQTDAFIELMKQIQPDVWSVFVLVPTGRATRDDLPGADELEALWNRLESLRRELPFAVKTTEGHHYRRTLLQAARRTGIPPKHLAKTRDGKGVMFISHVGEIQPSGFLPLTAGNVRHDDLGEVYRTHPLFTTLRNDDALGGKCGVCEYRHICGGSRARAYGMTGDMMACEPLCNYIPAALRKAPGHGSDAAATPTAD</sequence>
<evidence type="ECO:0000313" key="8">
    <source>
        <dbReference type="EMBL" id="HIX20142.1"/>
    </source>
</evidence>
<accession>A0A9D1VBX9</accession>
<dbReference type="Gene3D" id="3.20.20.70">
    <property type="entry name" value="Aldolase class I"/>
    <property type="match status" value="1"/>
</dbReference>
<evidence type="ECO:0000256" key="4">
    <source>
        <dbReference type="ARBA" id="ARBA00022723"/>
    </source>
</evidence>
<organism evidence="8 9">
    <name type="scientific">Candidatus Akkermansia intestinigallinarum</name>
    <dbReference type="NCBI Taxonomy" id="2838431"/>
    <lineage>
        <taxon>Bacteria</taxon>
        <taxon>Pseudomonadati</taxon>
        <taxon>Verrucomicrobiota</taxon>
        <taxon>Verrucomicrobiia</taxon>
        <taxon>Verrucomicrobiales</taxon>
        <taxon>Akkermansiaceae</taxon>
        <taxon>Akkermansia</taxon>
    </lineage>
</organism>
<dbReference type="AlphaFoldDB" id="A0A9D1VBX9"/>
<dbReference type="InterPro" id="IPR058240">
    <property type="entry name" value="rSAM_sf"/>
</dbReference>
<dbReference type="InterPro" id="IPR050377">
    <property type="entry name" value="Radical_SAM_PqqE_MftC-like"/>
</dbReference>
<evidence type="ECO:0000256" key="1">
    <source>
        <dbReference type="ARBA" id="ARBA00001966"/>
    </source>
</evidence>
<gene>
    <name evidence="8" type="ORF">H9862_06015</name>
</gene>
<comment type="caution">
    <text evidence="8">The sequence shown here is derived from an EMBL/GenBank/DDBJ whole genome shotgun (WGS) entry which is preliminary data.</text>
</comment>
<dbReference type="InterPro" id="IPR007197">
    <property type="entry name" value="rSAM"/>
</dbReference>
<evidence type="ECO:0000313" key="9">
    <source>
        <dbReference type="Proteomes" id="UP000823964"/>
    </source>
</evidence>
<dbReference type="GO" id="GO:0003824">
    <property type="term" value="F:catalytic activity"/>
    <property type="evidence" value="ECO:0007669"/>
    <property type="project" value="InterPro"/>
</dbReference>
<dbReference type="Proteomes" id="UP000823964">
    <property type="component" value="Unassembled WGS sequence"/>
</dbReference>
<reference evidence="8" key="2">
    <citation type="submission" date="2021-04" db="EMBL/GenBank/DDBJ databases">
        <authorList>
            <person name="Gilroy R."/>
        </authorList>
    </citation>
    <scope>NUCLEOTIDE SEQUENCE</scope>
    <source>
        <strain evidence="8">14975</strain>
    </source>
</reference>
<evidence type="ECO:0000256" key="5">
    <source>
        <dbReference type="ARBA" id="ARBA00023004"/>
    </source>
</evidence>
<dbReference type="SMART" id="SM00729">
    <property type="entry name" value="Elp3"/>
    <property type="match status" value="1"/>
</dbReference>
<dbReference type="SUPFAM" id="SSF102114">
    <property type="entry name" value="Radical SAM enzymes"/>
    <property type="match status" value="1"/>
</dbReference>
<evidence type="ECO:0000256" key="6">
    <source>
        <dbReference type="ARBA" id="ARBA00023014"/>
    </source>
</evidence>
<dbReference type="InterPro" id="IPR017200">
    <property type="entry name" value="PqqE-like"/>
</dbReference>
<dbReference type="EMBL" id="DXFQ01000107">
    <property type="protein sequence ID" value="HIX20142.1"/>
    <property type="molecule type" value="Genomic_DNA"/>
</dbReference>
<keyword evidence="2" id="KW-0004">4Fe-4S</keyword>
<dbReference type="GO" id="GO:0046872">
    <property type="term" value="F:metal ion binding"/>
    <property type="evidence" value="ECO:0007669"/>
    <property type="project" value="UniProtKB-KW"/>
</dbReference>
<proteinExistence type="predicted"/>
<comment type="cofactor">
    <cofactor evidence="1">
        <name>[4Fe-4S] cluster</name>
        <dbReference type="ChEBI" id="CHEBI:49883"/>
    </cofactor>
</comment>
<dbReference type="SFLD" id="SFLDS00029">
    <property type="entry name" value="Radical_SAM"/>
    <property type="match status" value="1"/>
</dbReference>
<dbReference type="SFLD" id="SFLDG01067">
    <property type="entry name" value="SPASM/twitch_domain_containing"/>
    <property type="match status" value="1"/>
</dbReference>
<dbReference type="CDD" id="cd01335">
    <property type="entry name" value="Radical_SAM"/>
    <property type="match status" value="1"/>
</dbReference>
<dbReference type="PANTHER" id="PTHR11228:SF34">
    <property type="entry name" value="TUNGSTEN-CONTAINING ALDEHYDE FERREDOXIN OXIDOREDUCTASE COFACTOR MODIFYING PROTEIN"/>
    <property type="match status" value="1"/>
</dbReference>
<dbReference type="GO" id="GO:0051539">
    <property type="term" value="F:4 iron, 4 sulfur cluster binding"/>
    <property type="evidence" value="ECO:0007669"/>
    <property type="project" value="UniProtKB-KW"/>
</dbReference>
<keyword evidence="3" id="KW-0949">S-adenosyl-L-methionine</keyword>
<reference evidence="8" key="1">
    <citation type="journal article" date="2021" name="PeerJ">
        <title>Extensive microbial diversity within the chicken gut microbiome revealed by metagenomics and culture.</title>
        <authorList>
            <person name="Gilroy R."/>
            <person name="Ravi A."/>
            <person name="Getino M."/>
            <person name="Pursley I."/>
            <person name="Horton D.L."/>
            <person name="Alikhan N.F."/>
            <person name="Baker D."/>
            <person name="Gharbi K."/>
            <person name="Hall N."/>
            <person name="Watson M."/>
            <person name="Adriaenssens E.M."/>
            <person name="Foster-Nyarko E."/>
            <person name="Jarju S."/>
            <person name="Secka A."/>
            <person name="Antonio M."/>
            <person name="Oren A."/>
            <person name="Chaudhuri R.R."/>
            <person name="La Ragione R."/>
            <person name="Hildebrand F."/>
            <person name="Pallen M.J."/>
        </authorList>
    </citation>
    <scope>NUCLEOTIDE SEQUENCE</scope>
    <source>
        <strain evidence="8">14975</strain>
    </source>
</reference>
<dbReference type="Pfam" id="PF04055">
    <property type="entry name" value="Radical_SAM"/>
    <property type="match status" value="1"/>
</dbReference>
<name>A0A9D1VBX9_9BACT</name>
<dbReference type="PANTHER" id="PTHR11228">
    <property type="entry name" value="RADICAL SAM DOMAIN PROTEIN"/>
    <property type="match status" value="1"/>
</dbReference>
<protein>
    <submittedName>
        <fullName evidence="8">Radical SAM protein</fullName>
    </submittedName>
</protein>
<keyword evidence="5" id="KW-0408">Iron</keyword>
<keyword evidence="6" id="KW-0411">Iron-sulfur</keyword>
<dbReference type="PIRSF" id="PIRSF037420">
    <property type="entry name" value="PQQ_syn_pqqE"/>
    <property type="match status" value="1"/>
</dbReference>
<dbReference type="SFLD" id="SFLDG01386">
    <property type="entry name" value="main_SPASM_domain-containing"/>
    <property type="match status" value="1"/>
</dbReference>
<feature type="domain" description="Radical SAM core" evidence="7">
    <location>
        <begin position="13"/>
        <end position="227"/>
    </location>
</feature>
<dbReference type="InterPro" id="IPR013785">
    <property type="entry name" value="Aldolase_TIM"/>
</dbReference>
<dbReference type="InterPro" id="IPR006638">
    <property type="entry name" value="Elp3/MiaA/NifB-like_rSAM"/>
</dbReference>
<keyword evidence="4" id="KW-0479">Metal-binding</keyword>
<evidence type="ECO:0000256" key="3">
    <source>
        <dbReference type="ARBA" id="ARBA00022691"/>
    </source>
</evidence>